<evidence type="ECO:0000256" key="1">
    <source>
        <dbReference type="SAM" id="MobiDB-lite"/>
    </source>
</evidence>
<keyword evidence="3" id="KW-1185">Reference proteome</keyword>
<feature type="region of interest" description="Disordered" evidence="1">
    <location>
        <begin position="24"/>
        <end position="43"/>
    </location>
</feature>
<comment type="caution">
    <text evidence="2">The sequence shown here is derived from an EMBL/GenBank/DDBJ whole genome shotgun (WGS) entry which is preliminary data.</text>
</comment>
<evidence type="ECO:0000313" key="3">
    <source>
        <dbReference type="Proteomes" id="UP001054837"/>
    </source>
</evidence>
<dbReference type="Proteomes" id="UP001054837">
    <property type="component" value="Unassembled WGS sequence"/>
</dbReference>
<name>A0AAV4TI12_9ARAC</name>
<dbReference type="EMBL" id="BPLQ01009513">
    <property type="protein sequence ID" value="GIY44390.1"/>
    <property type="molecule type" value="Genomic_DNA"/>
</dbReference>
<reference evidence="2 3" key="1">
    <citation type="submission" date="2021-06" db="EMBL/GenBank/DDBJ databases">
        <title>Caerostris darwini draft genome.</title>
        <authorList>
            <person name="Kono N."/>
            <person name="Arakawa K."/>
        </authorList>
    </citation>
    <scope>NUCLEOTIDE SEQUENCE [LARGE SCALE GENOMIC DNA]</scope>
</reference>
<protein>
    <submittedName>
        <fullName evidence="2">Uncharacterized protein</fullName>
    </submittedName>
</protein>
<proteinExistence type="predicted"/>
<organism evidence="2 3">
    <name type="scientific">Caerostris darwini</name>
    <dbReference type="NCBI Taxonomy" id="1538125"/>
    <lineage>
        <taxon>Eukaryota</taxon>
        <taxon>Metazoa</taxon>
        <taxon>Ecdysozoa</taxon>
        <taxon>Arthropoda</taxon>
        <taxon>Chelicerata</taxon>
        <taxon>Arachnida</taxon>
        <taxon>Araneae</taxon>
        <taxon>Araneomorphae</taxon>
        <taxon>Entelegynae</taxon>
        <taxon>Araneoidea</taxon>
        <taxon>Araneidae</taxon>
        <taxon>Caerostris</taxon>
    </lineage>
</organism>
<sequence>MIKPYQKWNELQRRKEPSAYLVMKVKNRKGRSPEGPKTSRPGSLDVYTGLVTFNQQRSGDVLTLIISRTWCFTWKGGNLSSSLKSE</sequence>
<gene>
    <name evidence="2" type="ORF">CDAR_621091</name>
</gene>
<evidence type="ECO:0000313" key="2">
    <source>
        <dbReference type="EMBL" id="GIY44390.1"/>
    </source>
</evidence>
<dbReference type="AlphaFoldDB" id="A0AAV4TI12"/>
<accession>A0AAV4TI12</accession>